<sequence length="308" mass="33722">MATRPAMRIISSSVRPSLRASHASRCCVAQHQSRQNSTEHSTSGRKTHFGFETVDEAEKQGRVAGVFTSVADSYDKMNDFMSLGIHRLWKDHFVSSLNPGATNPPGNPQKVLDVAGGTGDIAFRMLQQSHVYNANPNIHVTISDINPAMLEVGRQRSLSLPAAHQASLSFLEANAEVLPASIKDNSLDLYTVAFGIRNFTNMPAALREAYRVLKPGGVFACLEFSKADKYPLFNAIYKQWSFSAIPLIGQLVAADRDSYQYLVESIEKFPSQEEFRDMIVAAGFDVVGDGYENLTGGVAAIHKGIKPL</sequence>
<dbReference type="Gene3D" id="3.40.50.150">
    <property type="entry name" value="Vaccinia Virus protein VP39"/>
    <property type="match status" value="1"/>
</dbReference>
<keyword evidence="3 5" id="KW-0949">S-adenosyl-L-methionine</keyword>
<keyword evidence="5" id="KW-0831">Ubiquinone biosynthesis</keyword>
<dbReference type="SUPFAM" id="SSF53335">
    <property type="entry name" value="S-adenosyl-L-methionine-dependent methyltransferases"/>
    <property type="match status" value="1"/>
</dbReference>
<dbReference type="CDD" id="cd02440">
    <property type="entry name" value="AdoMet_MTases"/>
    <property type="match status" value="1"/>
</dbReference>
<dbReference type="HAMAP" id="MF_01813">
    <property type="entry name" value="MenG_UbiE_methyltr"/>
    <property type="match status" value="1"/>
</dbReference>
<keyword evidence="5" id="KW-0999">Mitochondrion inner membrane</keyword>
<comment type="caution">
    <text evidence="5">Lacks conserved residue(s) required for the propagation of feature annotation.</text>
</comment>
<comment type="function">
    <text evidence="5">Methyltransferase required for the conversion of 2-polyprenyl-6-methoxy-1,4-benzoquinol (DDMQH2) to 2-polyprenyl-3-methyl-6-methoxy-1,4-benzoquinol (DMQH2).</text>
</comment>
<dbReference type="EC" id="2.1.1.201" evidence="5"/>
<dbReference type="OMA" id="MNDVMSM"/>
<keyword evidence="1 5" id="KW-0489">Methyltransferase</keyword>
<evidence type="ECO:0000256" key="5">
    <source>
        <dbReference type="HAMAP-Rule" id="MF_03191"/>
    </source>
</evidence>
<name>A0A084QVE7_STAC4</name>
<dbReference type="Pfam" id="PF01209">
    <property type="entry name" value="Ubie_methyltran"/>
    <property type="match status" value="1"/>
</dbReference>
<evidence type="ECO:0000256" key="2">
    <source>
        <dbReference type="ARBA" id="ARBA00022679"/>
    </source>
</evidence>
<evidence type="ECO:0000256" key="3">
    <source>
        <dbReference type="ARBA" id="ARBA00022691"/>
    </source>
</evidence>
<dbReference type="FunCoup" id="A0A084QVE7">
    <property type="interactions" value="469"/>
</dbReference>
<dbReference type="AlphaFoldDB" id="A0A084QVE7"/>
<evidence type="ECO:0000256" key="1">
    <source>
        <dbReference type="ARBA" id="ARBA00022603"/>
    </source>
</evidence>
<dbReference type="InterPro" id="IPR029063">
    <property type="entry name" value="SAM-dependent_MTases_sf"/>
</dbReference>
<dbReference type="GO" id="GO:0005759">
    <property type="term" value="C:mitochondrial matrix"/>
    <property type="evidence" value="ECO:0007669"/>
    <property type="project" value="EnsemblFungi"/>
</dbReference>
<dbReference type="InterPro" id="IPR023576">
    <property type="entry name" value="UbiE/COQ5_MeTrFase_CS"/>
</dbReference>
<dbReference type="PROSITE" id="PS51608">
    <property type="entry name" value="SAM_MT_UBIE"/>
    <property type="match status" value="1"/>
</dbReference>
<evidence type="ECO:0000313" key="7">
    <source>
        <dbReference type="Proteomes" id="UP000028524"/>
    </source>
</evidence>
<feature type="binding site" evidence="5">
    <location>
        <begin position="174"/>
        <end position="175"/>
    </location>
    <ligand>
        <name>S-adenosyl-L-methionine</name>
        <dbReference type="ChEBI" id="CHEBI:59789"/>
    </ligand>
</feature>
<dbReference type="HOGENOM" id="CLU_037990_0_1_1"/>
<keyword evidence="5" id="KW-0472">Membrane</keyword>
<dbReference type="InterPro" id="IPR004033">
    <property type="entry name" value="UbiE/COQ5_MeTrFase"/>
</dbReference>
<feature type="binding site" evidence="5">
    <location>
        <position position="118"/>
    </location>
    <ligand>
        <name>S-adenosyl-L-methionine</name>
        <dbReference type="ChEBI" id="CHEBI:59789"/>
    </ligand>
</feature>
<keyword evidence="7" id="KW-1185">Reference proteome</keyword>
<comment type="similarity">
    <text evidence="4">Belongs to the methyltransferase superfamily. LaeA methyltransferase family.</text>
</comment>
<comment type="similarity">
    <text evidence="5">Belongs to the class I-like SAM-binding methyltransferase superfamily. MenG/UbiE family.</text>
</comment>
<dbReference type="PANTHER" id="PTHR43591">
    <property type="entry name" value="METHYLTRANSFERASE"/>
    <property type="match status" value="1"/>
</dbReference>
<keyword evidence="2 5" id="KW-0808">Transferase</keyword>
<dbReference type="OrthoDB" id="6329284at2759"/>
<protein>
    <recommendedName>
        <fullName evidence="5">2-methoxy-6-polyprenyl-1,4-benzoquinol methylase, mitochondrial</fullName>
        <ecNumber evidence="5">2.1.1.201</ecNumber>
    </recommendedName>
    <alternativeName>
        <fullName evidence="5">Ubiquinone biosynthesis methyltransferase COQ5</fullName>
    </alternativeName>
</protein>
<dbReference type="GO" id="GO:0009060">
    <property type="term" value="P:aerobic respiration"/>
    <property type="evidence" value="ECO:0007669"/>
    <property type="project" value="EnsemblFungi"/>
</dbReference>
<accession>A0A084QVE7</accession>
<evidence type="ECO:0000313" key="6">
    <source>
        <dbReference type="EMBL" id="KFA67932.1"/>
    </source>
</evidence>
<dbReference type="PROSITE" id="PS01184">
    <property type="entry name" value="UBIE_2"/>
    <property type="match status" value="1"/>
</dbReference>
<dbReference type="GO" id="GO:0008425">
    <property type="term" value="F:2-methoxy-6-polyprenyl-1,4-benzoquinol methyltransferase activity"/>
    <property type="evidence" value="ECO:0007669"/>
    <property type="project" value="UniProtKB-UniRule"/>
</dbReference>
<dbReference type="PANTHER" id="PTHR43591:SF24">
    <property type="entry name" value="2-METHOXY-6-POLYPRENYL-1,4-BENZOQUINOL METHYLASE, MITOCHONDRIAL"/>
    <property type="match status" value="1"/>
</dbReference>
<dbReference type="GO" id="GO:0032259">
    <property type="term" value="P:methylation"/>
    <property type="evidence" value="ECO:0007669"/>
    <property type="project" value="UniProtKB-KW"/>
</dbReference>
<dbReference type="EMBL" id="KL660073">
    <property type="protein sequence ID" value="KFA67932.1"/>
    <property type="molecule type" value="Genomic_DNA"/>
</dbReference>
<proteinExistence type="inferred from homology"/>
<keyword evidence="5" id="KW-0496">Mitochondrion</keyword>
<dbReference type="GO" id="GO:0031314">
    <property type="term" value="C:extrinsic component of mitochondrial inner membrane"/>
    <property type="evidence" value="ECO:0007669"/>
    <property type="project" value="UniProtKB-UniRule"/>
</dbReference>
<dbReference type="STRING" id="1283841.A0A084QVE7"/>
<reference evidence="6 7" key="1">
    <citation type="journal article" date="2014" name="BMC Genomics">
        <title>Comparative genome sequencing reveals chemotype-specific gene clusters in the toxigenic black mold Stachybotrys.</title>
        <authorList>
            <person name="Semeiks J."/>
            <person name="Borek D."/>
            <person name="Otwinowski Z."/>
            <person name="Grishin N.V."/>
        </authorList>
    </citation>
    <scope>NUCLEOTIDE SEQUENCE [LARGE SCALE GENOMIC DNA]</scope>
    <source>
        <strain evidence="6 7">IBT 40285</strain>
    </source>
</reference>
<dbReference type="UniPathway" id="UPA00232"/>
<comment type="subunit">
    <text evidence="5">Component of a multi-subunit COQ enzyme complex, composed of at least COQ3, COQ4, COQ5, COQ6, COQ7 and COQ9.</text>
</comment>
<evidence type="ECO:0000256" key="4">
    <source>
        <dbReference type="ARBA" id="ARBA00038158"/>
    </source>
</evidence>
<dbReference type="InParanoid" id="A0A084QVE7"/>
<organism evidence="6 7">
    <name type="scientific">Stachybotrys chlorohalonatus (strain IBT 40285)</name>
    <dbReference type="NCBI Taxonomy" id="1283841"/>
    <lineage>
        <taxon>Eukaryota</taxon>
        <taxon>Fungi</taxon>
        <taxon>Dikarya</taxon>
        <taxon>Ascomycota</taxon>
        <taxon>Pezizomycotina</taxon>
        <taxon>Sordariomycetes</taxon>
        <taxon>Hypocreomycetidae</taxon>
        <taxon>Hypocreales</taxon>
        <taxon>Stachybotryaceae</taxon>
        <taxon>Stachybotrys</taxon>
    </lineage>
</organism>
<dbReference type="Proteomes" id="UP000028524">
    <property type="component" value="Unassembled WGS sequence"/>
</dbReference>
<comment type="subcellular location">
    <subcellularLocation>
        <location evidence="5">Mitochondrion inner membrane</location>
        <topology evidence="5">Peripheral membrane protein</topology>
        <orientation evidence="5">Matrix side</orientation>
    </subcellularLocation>
</comment>
<comment type="pathway">
    <text evidence="5">Cofactor biosynthesis; ubiquinone biosynthesis.</text>
</comment>
<comment type="catalytic activity">
    <reaction evidence="5">
        <text>a 2-methoxy-6-(all-trans-polyprenyl)benzene-1,4-diol + S-adenosyl-L-methionine = a 5-methoxy-2-methyl-3-(all-trans-polyprenyl)benzene-1,4-diol + S-adenosyl-L-homocysteine + H(+)</text>
        <dbReference type="Rhea" id="RHEA:28286"/>
        <dbReference type="Rhea" id="RHEA-COMP:10858"/>
        <dbReference type="Rhea" id="RHEA-COMP:10859"/>
        <dbReference type="ChEBI" id="CHEBI:15378"/>
        <dbReference type="ChEBI" id="CHEBI:57856"/>
        <dbReference type="ChEBI" id="CHEBI:59789"/>
        <dbReference type="ChEBI" id="CHEBI:84166"/>
        <dbReference type="ChEBI" id="CHEBI:84167"/>
        <dbReference type="EC" id="2.1.1.201"/>
    </reaction>
</comment>
<gene>
    <name evidence="5" type="primary">COQ5</name>
    <name evidence="6" type="ORF">S40285_05960</name>
</gene>
<feature type="binding site" evidence="5">
    <location>
        <position position="144"/>
    </location>
    <ligand>
        <name>S-adenosyl-L-methionine</name>
        <dbReference type="ChEBI" id="CHEBI:59789"/>
    </ligand>
</feature>
<dbReference type="NCBIfam" id="TIGR01934">
    <property type="entry name" value="MenG_MenH_UbiE"/>
    <property type="match status" value="1"/>
</dbReference>
<dbReference type="PROSITE" id="PS01183">
    <property type="entry name" value="UBIE_1"/>
    <property type="match status" value="1"/>
</dbReference>